<dbReference type="InterPro" id="IPR012337">
    <property type="entry name" value="RNaseH-like_sf"/>
</dbReference>
<dbReference type="Pfam" id="PF00665">
    <property type="entry name" value="rve"/>
    <property type="match status" value="1"/>
</dbReference>
<dbReference type="InterPro" id="IPR043502">
    <property type="entry name" value="DNA/RNA_pol_sf"/>
</dbReference>
<evidence type="ECO:0000313" key="3">
    <source>
        <dbReference type="EMBL" id="KAI5320334.1"/>
    </source>
</evidence>
<dbReference type="Pfam" id="PF17921">
    <property type="entry name" value="Integrase_H2C2"/>
    <property type="match status" value="1"/>
</dbReference>
<dbReference type="InterPro" id="IPR036397">
    <property type="entry name" value="RNaseH_sf"/>
</dbReference>
<gene>
    <name evidence="3" type="ORF">L3X38_040042</name>
</gene>
<dbReference type="CDD" id="cd09279">
    <property type="entry name" value="RNase_HI_like"/>
    <property type="match status" value="1"/>
</dbReference>
<dbReference type="SUPFAM" id="SSF56672">
    <property type="entry name" value="DNA/RNA polymerases"/>
    <property type="match status" value="1"/>
</dbReference>
<dbReference type="Pfam" id="PF13456">
    <property type="entry name" value="RVT_3"/>
    <property type="match status" value="1"/>
</dbReference>
<accession>A0AAD4YT46</accession>
<dbReference type="InterPro" id="IPR001584">
    <property type="entry name" value="Integrase_cat-core"/>
</dbReference>
<dbReference type="InterPro" id="IPR002156">
    <property type="entry name" value="RNaseH_domain"/>
</dbReference>
<dbReference type="CDD" id="cd01647">
    <property type="entry name" value="RT_LTR"/>
    <property type="match status" value="1"/>
</dbReference>
<evidence type="ECO:0000313" key="4">
    <source>
        <dbReference type="Proteomes" id="UP001054821"/>
    </source>
</evidence>
<dbReference type="Proteomes" id="UP001054821">
    <property type="component" value="Chromosome 7"/>
</dbReference>
<dbReference type="PROSITE" id="PS50879">
    <property type="entry name" value="RNASE_H_1"/>
    <property type="match status" value="1"/>
</dbReference>
<evidence type="ECO:0000259" key="2">
    <source>
        <dbReference type="PROSITE" id="PS50994"/>
    </source>
</evidence>
<organism evidence="3 4">
    <name type="scientific">Prunus dulcis</name>
    <name type="common">Almond</name>
    <name type="synonym">Amygdalus dulcis</name>
    <dbReference type="NCBI Taxonomy" id="3755"/>
    <lineage>
        <taxon>Eukaryota</taxon>
        <taxon>Viridiplantae</taxon>
        <taxon>Streptophyta</taxon>
        <taxon>Embryophyta</taxon>
        <taxon>Tracheophyta</taxon>
        <taxon>Spermatophyta</taxon>
        <taxon>Magnoliopsida</taxon>
        <taxon>eudicotyledons</taxon>
        <taxon>Gunneridae</taxon>
        <taxon>Pentapetalae</taxon>
        <taxon>rosids</taxon>
        <taxon>fabids</taxon>
        <taxon>Rosales</taxon>
        <taxon>Rosaceae</taxon>
        <taxon>Amygdaloideae</taxon>
        <taxon>Amygdaleae</taxon>
        <taxon>Prunus</taxon>
    </lineage>
</organism>
<dbReference type="PANTHER" id="PTHR48475:SF1">
    <property type="entry name" value="RNASE H TYPE-1 DOMAIN-CONTAINING PROTEIN"/>
    <property type="match status" value="1"/>
</dbReference>
<dbReference type="AlphaFoldDB" id="A0AAD4YT46"/>
<feature type="domain" description="RNase H type-1" evidence="1">
    <location>
        <begin position="478"/>
        <end position="611"/>
    </location>
</feature>
<dbReference type="InterPro" id="IPR041577">
    <property type="entry name" value="RT_RNaseH_2"/>
</dbReference>
<dbReference type="Gene3D" id="3.10.10.10">
    <property type="entry name" value="HIV Type 1 Reverse Transcriptase, subunit A, domain 1"/>
    <property type="match status" value="1"/>
</dbReference>
<dbReference type="Gene3D" id="3.30.70.270">
    <property type="match status" value="2"/>
</dbReference>
<dbReference type="InterPro" id="IPR043128">
    <property type="entry name" value="Rev_trsase/Diguanyl_cyclase"/>
</dbReference>
<comment type="caution">
    <text evidence="3">The sequence shown here is derived from an EMBL/GenBank/DDBJ whole genome shotgun (WGS) entry which is preliminary data.</text>
</comment>
<dbReference type="Pfam" id="PF17919">
    <property type="entry name" value="RT_RNaseH_2"/>
    <property type="match status" value="1"/>
</dbReference>
<dbReference type="GO" id="GO:0015074">
    <property type="term" value="P:DNA integration"/>
    <property type="evidence" value="ECO:0007669"/>
    <property type="project" value="InterPro"/>
</dbReference>
<dbReference type="GO" id="GO:0004523">
    <property type="term" value="F:RNA-DNA hybrid ribonuclease activity"/>
    <property type="evidence" value="ECO:0007669"/>
    <property type="project" value="InterPro"/>
</dbReference>
<keyword evidence="4" id="KW-1185">Reference proteome</keyword>
<dbReference type="PROSITE" id="PS50994">
    <property type="entry name" value="INTEGRASE"/>
    <property type="match status" value="1"/>
</dbReference>
<sequence length="977" mass="111710">MPGLDRQLVEHKLPIKDGYLPVKQARRRMSMDTELKVKEEIERLLKAGFIRPAIYADWLANIVPVLKRKTGAVRICVDYRNLNEASPKDEYPMPMADMLIDGAAHNQMLSFMDGNAGYNQIMMAEQDIHKTAFMWPGHIGAFEYTVMPFGLRNAGATYQRAMNSIFHDMIGHSLEVYIDDVVIKSPEEGNHMSSLRKAFLRMRQHKLKMNPKKCVFGVQAGNFLGFLVHQRGIEVDKNKAKSIMEALPPRNKKELQSLLGKINFLRRFISNSAGKIQPFSSLLRLKQEQTFKWEEQHQQAFQEIKDYLSNPPVLSPPKRGRPLKLYVSASEVSIGSLLVQDNKEGKEQAVYYLSRTLTEVERRYSAIERLCLALYFTAIKLRHYMLPHTIYIIAKTDLIKYMLTRPMLRGRIGKWTLALTEFTLRYVPQKAVKGQAVADFLADHPGEEIENMDSLDIANANLLTRAHVCLNNPIYSIHLTPWKLYFDGSKTDKASGAGVVLEEPLGIRHCYSFQLDFQCTNNRAEYEALIIGLEMLVELGIQSVEILGDSMLVLKQIAGEYKCLSPSLAVYLVAARNLLTEFREATWEHIPREENFAANELAQVASGIQMPEDCVQRIIKIGRKSLPSVLTRGMEIEVNSALITKDDWRGPIMTYLQYPTLPSERRVRIMATNYLMWNEDLVRKSKDEVLLRCLGKTEYMKVMGETHEGICGAHQGGRKMCWLIRRYGYFWPTMLKDCINYSKGCEACQKHGPIQRAPSVPMNPVVKPWPFRGWAMDLIGKIYPANSQQHCFIIVATDYFTKWVEAKPIKTTTSQEIITFIEQQIIQRFGIPESITTDRGSSFISRDMLDMAEAFKFKLLQSTPYYAQANGQAESSNKVIINIIRKMLEKNPKQWHEKLSETLWAYRTSKREATGMTPYALTYGHDAILPMEIAVQSLRIAHQHHLTGEDYSQAMLLELEELDAITQGTREGITGDY</sequence>
<feature type="domain" description="Integrase catalytic" evidence="2">
    <location>
        <begin position="766"/>
        <end position="926"/>
    </location>
</feature>
<dbReference type="Gene3D" id="1.10.340.70">
    <property type="match status" value="1"/>
</dbReference>
<evidence type="ECO:0000259" key="1">
    <source>
        <dbReference type="PROSITE" id="PS50879"/>
    </source>
</evidence>
<dbReference type="Gene3D" id="3.30.420.10">
    <property type="entry name" value="Ribonuclease H-like superfamily/Ribonuclease H"/>
    <property type="match status" value="2"/>
</dbReference>
<reference evidence="3 4" key="1">
    <citation type="journal article" date="2022" name="G3 (Bethesda)">
        <title>Whole-genome sequence and methylome profiling of the almond [Prunus dulcis (Mill.) D.A. Webb] cultivar 'Nonpareil'.</title>
        <authorList>
            <person name="D'Amico-Willman K.M."/>
            <person name="Ouma W.Z."/>
            <person name="Meulia T."/>
            <person name="Sideli G.M."/>
            <person name="Gradziel T.M."/>
            <person name="Fresnedo-Ramirez J."/>
        </authorList>
    </citation>
    <scope>NUCLEOTIDE SEQUENCE [LARGE SCALE GENOMIC DNA]</scope>
    <source>
        <strain evidence="3">Clone GOH B32 T37-40</strain>
    </source>
</reference>
<dbReference type="GO" id="GO:0003676">
    <property type="term" value="F:nucleic acid binding"/>
    <property type="evidence" value="ECO:0007669"/>
    <property type="project" value="InterPro"/>
</dbReference>
<dbReference type="EMBL" id="JAJFAZ020000007">
    <property type="protein sequence ID" value="KAI5320334.1"/>
    <property type="molecule type" value="Genomic_DNA"/>
</dbReference>
<name>A0AAD4YT46_PRUDU</name>
<dbReference type="CDD" id="cd09274">
    <property type="entry name" value="RNase_HI_RT_Ty3"/>
    <property type="match status" value="1"/>
</dbReference>
<dbReference type="Gene3D" id="3.10.20.370">
    <property type="match status" value="1"/>
</dbReference>
<proteinExistence type="predicted"/>
<dbReference type="Pfam" id="PF00078">
    <property type="entry name" value="RVT_1"/>
    <property type="match status" value="1"/>
</dbReference>
<dbReference type="InterPro" id="IPR041588">
    <property type="entry name" value="Integrase_H2C2"/>
</dbReference>
<dbReference type="PANTHER" id="PTHR48475">
    <property type="entry name" value="RIBONUCLEASE H"/>
    <property type="match status" value="1"/>
</dbReference>
<dbReference type="InterPro" id="IPR000477">
    <property type="entry name" value="RT_dom"/>
</dbReference>
<protein>
    <submittedName>
        <fullName evidence="3">Uncharacterized protein</fullName>
    </submittedName>
</protein>
<dbReference type="SUPFAM" id="SSF53098">
    <property type="entry name" value="Ribonuclease H-like"/>
    <property type="match status" value="2"/>
</dbReference>